<keyword evidence="14" id="KW-1185">Reference proteome</keyword>
<protein>
    <submittedName>
        <fullName evidence="13">Type II secretion system minor pseudopilin GspK</fullName>
    </submittedName>
</protein>
<keyword evidence="8" id="KW-1133">Transmembrane helix</keyword>
<dbReference type="InterPro" id="IPR045584">
    <property type="entry name" value="Pilin-like"/>
</dbReference>
<evidence type="ECO:0000313" key="14">
    <source>
        <dbReference type="Proteomes" id="UP001620597"/>
    </source>
</evidence>
<keyword evidence="5" id="KW-0997">Cell inner membrane</keyword>
<evidence type="ECO:0000256" key="10">
    <source>
        <dbReference type="SAM" id="MobiDB-lite"/>
    </source>
</evidence>
<organism evidence="13 14">
    <name type="scientific">Oceanobacter antarcticus</name>
    <dbReference type="NCBI Taxonomy" id="3133425"/>
    <lineage>
        <taxon>Bacteria</taxon>
        <taxon>Pseudomonadati</taxon>
        <taxon>Pseudomonadota</taxon>
        <taxon>Gammaproteobacteria</taxon>
        <taxon>Oceanospirillales</taxon>
        <taxon>Oceanospirillaceae</taxon>
        <taxon>Oceanobacter</taxon>
    </lineage>
</organism>
<dbReference type="SUPFAM" id="SSF54523">
    <property type="entry name" value="Pili subunits"/>
    <property type="match status" value="1"/>
</dbReference>
<dbReference type="Proteomes" id="UP001620597">
    <property type="component" value="Unassembled WGS sequence"/>
</dbReference>
<proteinExistence type="inferred from homology"/>
<evidence type="ECO:0000256" key="9">
    <source>
        <dbReference type="ARBA" id="ARBA00023136"/>
    </source>
</evidence>
<keyword evidence="7" id="KW-0653">Protein transport</keyword>
<evidence type="ECO:0000256" key="2">
    <source>
        <dbReference type="ARBA" id="ARBA00007246"/>
    </source>
</evidence>
<dbReference type="InterPro" id="IPR038072">
    <property type="entry name" value="GspK_central_sf"/>
</dbReference>
<evidence type="ECO:0000256" key="3">
    <source>
        <dbReference type="ARBA" id="ARBA00022448"/>
    </source>
</evidence>
<evidence type="ECO:0000256" key="4">
    <source>
        <dbReference type="ARBA" id="ARBA00022475"/>
    </source>
</evidence>
<dbReference type="PANTHER" id="PTHR38831:SF1">
    <property type="entry name" value="TYPE II SECRETION SYSTEM PROTEIN K-RELATED"/>
    <property type="match status" value="1"/>
</dbReference>
<dbReference type="Gene3D" id="3.30.1300.30">
    <property type="entry name" value="GSPII I/J protein-like"/>
    <property type="match status" value="1"/>
</dbReference>
<feature type="domain" description="T2SS protein K first SAM-like" evidence="12">
    <location>
        <begin position="101"/>
        <end position="195"/>
    </location>
</feature>
<accession>A0ABW8NHT7</accession>
<keyword evidence="3" id="KW-0813">Transport</keyword>
<keyword evidence="6" id="KW-0812">Transmembrane</keyword>
<dbReference type="PANTHER" id="PTHR38831">
    <property type="entry name" value="TYPE II SECRETION SYSTEM PROTEIN K"/>
    <property type="match status" value="1"/>
</dbReference>
<comment type="similarity">
    <text evidence="2">Belongs to the GSP K family.</text>
</comment>
<dbReference type="SUPFAM" id="SSF158544">
    <property type="entry name" value="GspK insert domain-like"/>
    <property type="match status" value="1"/>
</dbReference>
<dbReference type="RefSeq" id="WP_369854379.1">
    <property type="nucleotide sequence ID" value="NZ_JBBKTX010000009.1"/>
</dbReference>
<comment type="caution">
    <text evidence="13">The sequence shown here is derived from an EMBL/GenBank/DDBJ whole genome shotgun (WGS) entry which is preliminary data.</text>
</comment>
<keyword evidence="9" id="KW-0472">Membrane</keyword>
<dbReference type="Pfam" id="PF03934">
    <property type="entry name" value="T2SSK"/>
    <property type="match status" value="1"/>
</dbReference>
<evidence type="ECO:0000256" key="6">
    <source>
        <dbReference type="ARBA" id="ARBA00022692"/>
    </source>
</evidence>
<dbReference type="EMBL" id="JBBKTX010000009">
    <property type="protein sequence ID" value="MFK4752532.1"/>
    <property type="molecule type" value="Genomic_DNA"/>
</dbReference>
<evidence type="ECO:0000259" key="11">
    <source>
        <dbReference type="Pfam" id="PF03934"/>
    </source>
</evidence>
<name>A0ABW8NHT7_9GAMM</name>
<sequence length="350" mass="38843">MRRQQTGIALLIVLLIFAVVSVLATVLIERQSRDIQRATAQLARQQARVLLQGVDSVVRSGLYLDWENDPDIDHGLEDWAIDRTFPMDNGLVFVRIADAQGKFNLNWLAPAANNHTVWQQRFYNLLNELGLDVDIAGRLANWMDADSQVENDYLSLEPSYRPAYHTCKHTSDLMLLEGVDLDTYTALEPYVVCLPVTTQLNINTASELVMSALDANFSIADAQAVVTARGDSGLASVSDFMALDAVKGFASGEDNSTTDNTDDSDNQNSSTSSSSTAKNKWSADDFTIKTEYFEVFGRVDIGTSGDWSGTCEFLLKRDAGNGNFSTLYRDYSRREARRLPELPNQNVLTN</sequence>
<feature type="compositionally biased region" description="Low complexity" evidence="10">
    <location>
        <begin position="266"/>
        <end position="276"/>
    </location>
</feature>
<dbReference type="Gene3D" id="1.10.40.60">
    <property type="entry name" value="EpsJ-like"/>
    <property type="match status" value="2"/>
</dbReference>
<reference evidence="13 14" key="1">
    <citation type="submission" date="2024-03" db="EMBL/GenBank/DDBJ databases">
        <title>High-quality draft genome sequence of Oceanobacter sp. wDCs-4.</title>
        <authorList>
            <person name="Dong C."/>
        </authorList>
    </citation>
    <scope>NUCLEOTIDE SEQUENCE [LARGE SCALE GENOMIC DNA]</scope>
    <source>
        <strain evidence="14">wDCs-4</strain>
    </source>
</reference>
<evidence type="ECO:0000313" key="13">
    <source>
        <dbReference type="EMBL" id="MFK4752532.1"/>
    </source>
</evidence>
<evidence type="ECO:0000256" key="1">
    <source>
        <dbReference type="ARBA" id="ARBA00004533"/>
    </source>
</evidence>
<evidence type="ECO:0000259" key="12">
    <source>
        <dbReference type="Pfam" id="PF21687"/>
    </source>
</evidence>
<keyword evidence="4" id="KW-1003">Cell membrane</keyword>
<evidence type="ECO:0000256" key="5">
    <source>
        <dbReference type="ARBA" id="ARBA00022519"/>
    </source>
</evidence>
<dbReference type="InterPro" id="IPR049031">
    <property type="entry name" value="T2SSK_SAM-like_1st"/>
</dbReference>
<dbReference type="InterPro" id="IPR005628">
    <property type="entry name" value="GspK"/>
</dbReference>
<comment type="subcellular location">
    <subcellularLocation>
        <location evidence="1">Cell inner membrane</location>
    </subcellularLocation>
</comment>
<evidence type="ECO:0000256" key="8">
    <source>
        <dbReference type="ARBA" id="ARBA00022989"/>
    </source>
</evidence>
<gene>
    <name evidence="13" type="primary">gspK</name>
    <name evidence="13" type="ORF">WG929_08945</name>
</gene>
<dbReference type="InterPro" id="IPR049179">
    <property type="entry name" value="T2SSK_SAM-like_2nd"/>
</dbReference>
<evidence type="ECO:0000256" key="7">
    <source>
        <dbReference type="ARBA" id="ARBA00022927"/>
    </source>
</evidence>
<feature type="domain" description="T2SS protein K second SAM-like" evidence="11">
    <location>
        <begin position="200"/>
        <end position="249"/>
    </location>
</feature>
<feature type="region of interest" description="Disordered" evidence="10">
    <location>
        <begin position="252"/>
        <end position="278"/>
    </location>
</feature>
<dbReference type="NCBIfam" id="NF037980">
    <property type="entry name" value="T2SS_GspK"/>
    <property type="match status" value="1"/>
</dbReference>
<dbReference type="Pfam" id="PF21687">
    <property type="entry name" value="T2SSK_1st"/>
    <property type="match status" value="1"/>
</dbReference>